<sequence>MPSAHRLLRLCALLLTILYGLALGCLPAAAQTGVQAGAQTRIENTATLSFDDATSAAGSRIVPSNTVALDVNRAKRPTTLTFRLPPPNYAMTGAKCQTAPTLLFTPAPIDAATYAASSPIATVDIYADMILVLDNQAGNRDPEMRETAIIAVEVGTIRTTLTLTETAVASGIFAGGIPAVATGKHPELAACDIRNQRGAAIMLSFAEDGYSLASMASLLIDPAGYTFDSRTGALIDGTTVSLVDETGQPATVFGDDGVSRYPSTVITGEAVTDASGRVYPGETGRYRFPLTAPGRYLLKVAPPGTYTAPSTVDRATLAQLKDPQGRPFILNDTSFGGSLTLSTPEPFSADIPLDSPGAGTLLLTKIASVREASPGDFVQYLLRITNRDAVPARGLHVADTLPKGLRYERNSARGGDEPTVSSDGRTLDFVIPVLAAGASTELKYVVSIAPGAPAGEALNRARVVGQGTVTSNEAAASVRLRPLLFTDAMTIIGRVTEGNCGDPVDKRKGVAGILLLMEDGTFVATDRDGLYHFEGVRAGRHVVQIDTSSIPATHGPVACDIDTRQANSAISRFVEGDGGLLKRVDFQLKPTGKAKAADAGLPVAVVDAAIAAGSRDWLAGEQVAGIDWLFPSADHNPRAPIVRAVVKHAPGQRIALTINGKQVEPLAFDGTDQRDGTDVAVSRWTGIPLIDGDNRLQARVLAADGSVVKTLDRVVYYSGAGVRAVFDAASSRLVADGLTRPLIAVRVTDKTGRPVRAGTLVPFKVDQPYAAAVEAELEQARQLAGRERSSTTAQVVGDDGLAFIALQPTTQAGAVRVAVSLTEDKVVHANEIRAWLAASAKDWVVVGFGAGSLGYDMLSKRQSGLPKSERNSVVTDGQLAFYAKGRVKGSWLATIAYDSDRKYDPDRGLLGTIDPDRYYTVYGDGARQGYDAATRRKLYLRLERREFYALFGDFETGFTDTQLTRYNRTLNGIKTAYEGKQIRATGFAAHTDTLYSRDEIQGNGLSGPYRLSGRNIVPNSDKLRLETRDRFRSELIIATTQLTRHIDYDIDTSMGTVRFRQPILSRDSNLNPNFIVADYEVESGRSAKLAAAARVATKLANGRVEIGAAVIRDETVGKATVVGADIKARVNATTELRGEIAKGGRGGLGRGLAYLAEADHHGKKLDLLAYVRQQDTAFGVGQQNLVEAGTRKLGLDGRLRLTDRISVTGVVWHQQQLDNPGTRTAGDVRLEYRRDTGTIFVGGQYASDRGIDGKDRDSRLLTLGGTQALFGDKVTLSGQTQFAPGGDSDSVDFPVRHQIQLSYRIKPGIRLIGGYEIANGDGYVAHTKQFGVDVAPWTGAKLMSTLNQQAIGENGERTYAQYGLSQSVPIGKNWTIDGTLDASNTLKGEIPEGAVVNAFQPVTSGGYVGQDQINGDYAAATLGATYRQALWSVNGRLEYRNADSGDRWGITTNFLRTLGQGKTLASGIKAYTIKDRSGAVATYATADVALAFRPLDSRWSVLERLELRHESADAGFTDSNALGVPAYGSGDQVTSRIINNLAVNYRTGPEGLGHGTEATLYYGAKYVAGRFADDTYDGYIDVTGFELRQDVGTRFDIGVSGSVQHAWSRGAWSWSGGPSVGVSPAQNTWISAGYNMSGYRDRDFEDDRYTRQGPYVTMRLKFDQTTLGPALGGATRALFGGRR</sequence>
<dbReference type="NCBIfam" id="TIGR01451">
    <property type="entry name" value="B_ant_repeat"/>
    <property type="match status" value="1"/>
</dbReference>
<proteinExistence type="predicted"/>
<protein>
    <submittedName>
        <fullName evidence="3">DUF11 domain-containing protein</fullName>
    </submittedName>
</protein>
<feature type="domain" description="DUF11" evidence="2">
    <location>
        <begin position="362"/>
        <end position="475"/>
    </location>
</feature>
<keyword evidence="1" id="KW-0732">Signal</keyword>
<organism evidence="3 4">
    <name type="scientific">Sphingomonas albertensis</name>
    <dbReference type="NCBI Taxonomy" id="2762591"/>
    <lineage>
        <taxon>Bacteria</taxon>
        <taxon>Pseudomonadati</taxon>
        <taxon>Pseudomonadota</taxon>
        <taxon>Alphaproteobacteria</taxon>
        <taxon>Sphingomonadales</taxon>
        <taxon>Sphingomonadaceae</taxon>
        <taxon>Sphingomonas</taxon>
    </lineage>
</organism>
<feature type="signal peptide" evidence="1">
    <location>
        <begin position="1"/>
        <end position="30"/>
    </location>
</feature>
<feature type="chain" id="PRO_5045675053" evidence="1">
    <location>
        <begin position="31"/>
        <end position="1683"/>
    </location>
</feature>
<dbReference type="Pfam" id="PF01345">
    <property type="entry name" value="DUF11"/>
    <property type="match status" value="1"/>
</dbReference>
<evidence type="ECO:0000313" key="4">
    <source>
        <dbReference type="Proteomes" id="UP000597613"/>
    </source>
</evidence>
<dbReference type="RefSeq" id="WP_187502463.1">
    <property type="nucleotide sequence ID" value="NZ_CP162536.1"/>
</dbReference>
<dbReference type="EMBL" id="JACONT010000004">
    <property type="protein sequence ID" value="MBC3940669.1"/>
    <property type="molecule type" value="Genomic_DNA"/>
</dbReference>
<reference evidence="3 4" key="1">
    <citation type="submission" date="2020-08" db="EMBL/GenBank/DDBJ databases">
        <title>Putative novel bacterial strains isolated from necrotic wheat leaf tissues caused by Xanthomonas translucens.</title>
        <authorList>
            <person name="Tambong J.T."/>
        </authorList>
    </citation>
    <scope>NUCLEOTIDE SEQUENCE [LARGE SCALE GENOMIC DNA]</scope>
    <source>
        <strain evidence="4">DOAB 1063</strain>
    </source>
</reference>
<comment type="caution">
    <text evidence="3">The sequence shown here is derived from an EMBL/GenBank/DDBJ whole genome shotgun (WGS) entry which is preliminary data.</text>
</comment>
<dbReference type="InterPro" id="IPR047589">
    <property type="entry name" value="DUF11_rpt"/>
</dbReference>
<evidence type="ECO:0000259" key="2">
    <source>
        <dbReference type="Pfam" id="PF01345"/>
    </source>
</evidence>
<name>A0ABR7AJP2_9SPHN</name>
<dbReference type="InterPro" id="IPR001434">
    <property type="entry name" value="OmcB-like_DUF11"/>
</dbReference>
<accession>A0ABR7AJP2</accession>
<dbReference type="PROSITE" id="PS51257">
    <property type="entry name" value="PROKAR_LIPOPROTEIN"/>
    <property type="match status" value="1"/>
</dbReference>
<keyword evidence="4" id="KW-1185">Reference proteome</keyword>
<evidence type="ECO:0000256" key="1">
    <source>
        <dbReference type="SAM" id="SignalP"/>
    </source>
</evidence>
<evidence type="ECO:0000313" key="3">
    <source>
        <dbReference type="EMBL" id="MBC3940669.1"/>
    </source>
</evidence>
<gene>
    <name evidence="3" type="ORF">H8S47_03090</name>
</gene>
<dbReference type="Proteomes" id="UP000597613">
    <property type="component" value="Unassembled WGS sequence"/>
</dbReference>